<gene>
    <name evidence="2" type="ORF">FGF80_06760</name>
</gene>
<evidence type="ECO:0000256" key="1">
    <source>
        <dbReference type="SAM" id="MobiDB-lite"/>
    </source>
</evidence>
<evidence type="ECO:0000313" key="3">
    <source>
        <dbReference type="Proteomes" id="UP000307562"/>
    </source>
</evidence>
<protein>
    <submittedName>
        <fullName evidence="2">Uncharacterized protein</fullName>
    </submittedName>
</protein>
<dbReference type="GeneID" id="96155663"/>
<name>A0A4P9TDX3_9EURY</name>
<reference evidence="3" key="1">
    <citation type="submission" date="2019-05" db="EMBL/GenBank/DDBJ databases">
        <title>Complete Genome Sequence and Methylation Pattern of the Halophilic Archaeon Natrinema pallidum BOL6-1.</title>
        <authorList>
            <person name="DasSarma P."/>
            <person name="DasSarma B.P."/>
            <person name="DasSarma S.L."/>
            <person name="Martinez F.L."/>
            <person name="Guzman D."/>
            <person name="Roberts R.J."/>
            <person name="DasSarma S."/>
        </authorList>
    </citation>
    <scope>NUCLEOTIDE SEQUENCE [LARGE SCALE GENOMIC DNA]</scope>
    <source>
        <strain evidence="3">BOL6-1</strain>
    </source>
</reference>
<feature type="region of interest" description="Disordered" evidence="1">
    <location>
        <begin position="16"/>
        <end position="35"/>
    </location>
</feature>
<dbReference type="Proteomes" id="UP000307562">
    <property type="component" value="Chromosome"/>
</dbReference>
<evidence type="ECO:0000313" key="2">
    <source>
        <dbReference type="EMBL" id="QCW02953.1"/>
    </source>
</evidence>
<organism evidence="2 3">
    <name type="scientific">Natrinema pallidum</name>
    <dbReference type="NCBI Taxonomy" id="69527"/>
    <lineage>
        <taxon>Archaea</taxon>
        <taxon>Methanobacteriati</taxon>
        <taxon>Methanobacteriota</taxon>
        <taxon>Stenosarchaea group</taxon>
        <taxon>Halobacteria</taxon>
        <taxon>Halobacteriales</taxon>
        <taxon>Natrialbaceae</taxon>
        <taxon>Natrinema</taxon>
    </lineage>
</organism>
<dbReference type="AlphaFoldDB" id="A0A4P9TDX3"/>
<sequence>MGASAGLASTGITAASVSVGAEKNPTGTEDAGIQKPVQQLLRNRNPEKAAQLMDKKGVEYDQTAVGMPLVLNQKPGEDNGGEDDGISTQAEYNKSNSQLVQTVRLVSGSIYRSTISWVLEYEGEIVNACVDSAGPKDGVSVGFSGAYWEPVNDSWRFGSNTTFDDRKTEGVIGKFDDPEYVPVTGCNGGIRPKVPSLSRRSSWMKVDLRKKQSGKHNVYGTYAHTWNPFSLPSGVTFSISLGILSVSTGPNAQYWKRRSDVNK</sequence>
<keyword evidence="3" id="KW-1185">Reference proteome</keyword>
<dbReference type="EMBL" id="CP040637">
    <property type="protein sequence ID" value="QCW02953.1"/>
    <property type="molecule type" value="Genomic_DNA"/>
</dbReference>
<dbReference type="KEGG" id="npl:FGF80_06760"/>
<proteinExistence type="predicted"/>
<dbReference type="RefSeq" id="WP_138652945.1">
    <property type="nucleotide sequence ID" value="NZ_CP040637.1"/>
</dbReference>
<accession>A0A4P9TDX3</accession>